<evidence type="ECO:0000313" key="4">
    <source>
        <dbReference type="Proteomes" id="UP000018211"/>
    </source>
</evidence>
<gene>
    <name evidence="3" type="ORF">VIBNISOn1_110002</name>
</gene>
<dbReference type="PROSITE" id="PS50110">
    <property type="entry name" value="RESPONSE_REGULATORY"/>
    <property type="match status" value="1"/>
</dbReference>
<comment type="caution">
    <text evidence="3">The sequence shown here is derived from an EMBL/GenBank/DDBJ whole genome shotgun (WGS) entry which is preliminary data.</text>
</comment>
<dbReference type="InterPro" id="IPR011006">
    <property type="entry name" value="CheY-like_superfamily"/>
</dbReference>
<dbReference type="SMART" id="SM00448">
    <property type="entry name" value="REC"/>
    <property type="match status" value="1"/>
</dbReference>
<feature type="modified residue" description="4-aspartylphosphate" evidence="1">
    <location>
        <position position="70"/>
    </location>
</feature>
<reference evidence="3 4" key="1">
    <citation type="journal article" date="2013" name="ISME J.">
        <title>Comparative genomics of pathogenic lineages of Vibrio nigripulchritudo identifies virulence-associated traits.</title>
        <authorList>
            <person name="Goudenege D."/>
            <person name="Labreuche Y."/>
            <person name="Krin E."/>
            <person name="Ansquer D."/>
            <person name="Mangenot S."/>
            <person name="Calteau A."/>
            <person name="Medigue C."/>
            <person name="Mazel D."/>
            <person name="Polz M.F."/>
            <person name="Le Roux F."/>
        </authorList>
    </citation>
    <scope>NUCLEOTIDE SEQUENCE [LARGE SCALE GENOMIC DNA]</scope>
    <source>
        <strain evidence="3 4">SOn1</strain>
    </source>
</reference>
<dbReference type="InterPro" id="IPR052048">
    <property type="entry name" value="ST_Response_Regulator"/>
</dbReference>
<evidence type="ECO:0000259" key="2">
    <source>
        <dbReference type="PROSITE" id="PS50110"/>
    </source>
</evidence>
<dbReference type="Gene3D" id="3.40.50.2300">
    <property type="match status" value="1"/>
</dbReference>
<keyword evidence="1" id="KW-0597">Phosphoprotein</keyword>
<dbReference type="PANTHER" id="PTHR43228:SF1">
    <property type="entry name" value="TWO-COMPONENT RESPONSE REGULATOR ARR22"/>
    <property type="match status" value="1"/>
</dbReference>
<organism evidence="3 4">
    <name type="scientific">Vibrio nigripulchritudo SOn1</name>
    <dbReference type="NCBI Taxonomy" id="1238450"/>
    <lineage>
        <taxon>Bacteria</taxon>
        <taxon>Pseudomonadati</taxon>
        <taxon>Pseudomonadota</taxon>
        <taxon>Gammaproteobacteria</taxon>
        <taxon>Vibrionales</taxon>
        <taxon>Vibrionaceae</taxon>
        <taxon>Vibrio</taxon>
    </lineage>
</organism>
<dbReference type="GO" id="GO:0000160">
    <property type="term" value="P:phosphorelay signal transduction system"/>
    <property type="evidence" value="ECO:0007669"/>
    <property type="project" value="InterPro"/>
</dbReference>
<dbReference type="SUPFAM" id="SSF52172">
    <property type="entry name" value="CheY-like"/>
    <property type="match status" value="1"/>
</dbReference>
<dbReference type="Pfam" id="PF00072">
    <property type="entry name" value="Response_reg"/>
    <property type="match status" value="1"/>
</dbReference>
<evidence type="ECO:0000256" key="1">
    <source>
        <dbReference type="PROSITE-ProRule" id="PRU00169"/>
    </source>
</evidence>
<dbReference type="FunFam" id="3.40.50.2300:FF:000301">
    <property type="entry name" value="Response regulator receiver"/>
    <property type="match status" value="1"/>
</dbReference>
<dbReference type="EMBL" id="CAOF01000013">
    <property type="protein sequence ID" value="CCO44376.1"/>
    <property type="molecule type" value="Genomic_DNA"/>
</dbReference>
<dbReference type="Proteomes" id="UP000018211">
    <property type="component" value="Unassembled WGS sequence"/>
</dbReference>
<dbReference type="RefSeq" id="WP_004405972.1">
    <property type="nucleotide sequence ID" value="NZ_LK391965.1"/>
</dbReference>
<dbReference type="InterPro" id="IPR001789">
    <property type="entry name" value="Sig_transdc_resp-reg_receiver"/>
</dbReference>
<name>A0AAV2VIM0_9VIBR</name>
<accession>A0AAV2VIM0</accession>
<dbReference type="InterPro" id="IPR036457">
    <property type="entry name" value="PPM-type-like_dom_sf"/>
</dbReference>
<proteinExistence type="predicted"/>
<evidence type="ECO:0000313" key="3">
    <source>
        <dbReference type="EMBL" id="CCO44376.1"/>
    </source>
</evidence>
<sequence length="367" mass="40707">MIKSSVLQHQVAKGVALDKPTVMVVDDDTIFRRLITSYLESNGYRVMEAEDGLDGLKQLRTEVPDLVICDISMPVLNGIEFVEEVCWEYPSLPMIVVSATEEMSDVARALRFGIKDFLSKPIADMNHLEKAISNTLEDAEDNDSEQRDFASQWFRVDESGDLPEEQELHWHLEHLQSNPNMARDLLEALLPERDTKVGGWKCSYRLLQSSESLPLVFDYAWVMDGHFVFYLVDAASGGSQSVATTLLVRALFNDHLRNNKSDTIDLNHLIEAVEKGIACSEYASSINALFGVVDMTDSSLEVVSAGLESVWSSGGQNIHLLDGIKLGEGNTRHKAHSNLQVHSGGQLTLSKVGSSSFCLDIYQGNVQ</sequence>
<feature type="domain" description="Response regulatory" evidence="2">
    <location>
        <begin position="21"/>
        <end position="135"/>
    </location>
</feature>
<dbReference type="Gene3D" id="3.60.40.10">
    <property type="entry name" value="PPM-type phosphatase domain"/>
    <property type="match status" value="1"/>
</dbReference>
<dbReference type="AlphaFoldDB" id="A0AAV2VIM0"/>
<protein>
    <submittedName>
        <fullName evidence="3">Response regulator</fullName>
    </submittedName>
</protein>
<dbReference type="PANTHER" id="PTHR43228">
    <property type="entry name" value="TWO-COMPONENT RESPONSE REGULATOR"/>
    <property type="match status" value="1"/>
</dbReference>